<dbReference type="SUPFAM" id="SSF51658">
    <property type="entry name" value="Xylose isomerase-like"/>
    <property type="match status" value="1"/>
</dbReference>
<gene>
    <name evidence="3" type="ORF">K4G66_03730</name>
</gene>
<dbReference type="Pfam" id="PF01261">
    <property type="entry name" value="AP_endonuc_2"/>
    <property type="match status" value="1"/>
</dbReference>
<protein>
    <submittedName>
        <fullName evidence="3">Sugar phosphate isomerase/epimerase</fullName>
    </submittedName>
</protein>
<dbReference type="EMBL" id="CP120682">
    <property type="protein sequence ID" value="WKN37818.1"/>
    <property type="molecule type" value="Genomic_DNA"/>
</dbReference>
<dbReference type="Gene3D" id="3.20.20.150">
    <property type="entry name" value="Divalent-metal-dependent TIM barrel enzymes"/>
    <property type="match status" value="1"/>
</dbReference>
<dbReference type="PANTHER" id="PTHR43489:SF7">
    <property type="entry name" value="3-DEHYDRO-D-GULOSIDE 4-EPIMERASE-RELATED"/>
    <property type="match status" value="1"/>
</dbReference>
<accession>A0AA49GQS9</accession>
<reference evidence="3" key="1">
    <citation type="journal article" date="2023" name="Comput. Struct. Biotechnol. J.">
        <title>Discovery of a novel marine Bacteroidetes with a rich repertoire of carbohydrate-active enzymes.</title>
        <authorList>
            <person name="Chen B."/>
            <person name="Liu G."/>
            <person name="Chen Q."/>
            <person name="Wang H."/>
            <person name="Liu L."/>
            <person name="Tang K."/>
        </authorList>
    </citation>
    <scope>NUCLEOTIDE SEQUENCE</scope>
    <source>
        <strain evidence="3">TK19036</strain>
    </source>
</reference>
<evidence type="ECO:0000256" key="1">
    <source>
        <dbReference type="ARBA" id="ARBA00023235"/>
    </source>
</evidence>
<keyword evidence="1 3" id="KW-0413">Isomerase</keyword>
<sequence>MLRRDFIKLSGATLMSAPLVSTAPFAHTTRTQLNIKKSLKYSMVDAPGSVLDHFRMLKEIGFDGVEMDSPSDINIDEVLEAKEQTGLEIPGVINSAHWKMPLSDPDPKVRAQCVEASKTALRDCKRYGGTTMLLVAGVANDKISYKDAYERSQEEIRKILPVAEETGVKIAIENVWNNMLLSPLEAARFIDEFDNPMIGWYFDIGNIVRYGWPEHWIEALGDRIMKLDVKEYSRKKQQEEGIWKGFEVELMDGDCNWPEVNKALEKIGYEGWASAEVPGGGRERLQTISQKMDAIFGLA</sequence>
<dbReference type="PANTHER" id="PTHR43489">
    <property type="entry name" value="ISOMERASE"/>
    <property type="match status" value="1"/>
</dbReference>
<organism evidence="3">
    <name type="scientific">Roseihalotalea indica</name>
    <dbReference type="NCBI Taxonomy" id="2867963"/>
    <lineage>
        <taxon>Bacteria</taxon>
        <taxon>Pseudomonadati</taxon>
        <taxon>Bacteroidota</taxon>
        <taxon>Cytophagia</taxon>
        <taxon>Cytophagales</taxon>
        <taxon>Catalimonadaceae</taxon>
        <taxon>Roseihalotalea</taxon>
    </lineage>
</organism>
<dbReference type="GO" id="GO:0016853">
    <property type="term" value="F:isomerase activity"/>
    <property type="evidence" value="ECO:0007669"/>
    <property type="project" value="UniProtKB-KW"/>
</dbReference>
<dbReference type="InterPro" id="IPR013022">
    <property type="entry name" value="Xyl_isomerase-like_TIM-brl"/>
</dbReference>
<dbReference type="InterPro" id="IPR050417">
    <property type="entry name" value="Sugar_Epim/Isomerase"/>
</dbReference>
<proteinExistence type="predicted"/>
<evidence type="ECO:0000259" key="2">
    <source>
        <dbReference type="Pfam" id="PF01261"/>
    </source>
</evidence>
<dbReference type="InterPro" id="IPR036237">
    <property type="entry name" value="Xyl_isomerase-like_sf"/>
</dbReference>
<dbReference type="AlphaFoldDB" id="A0AA49GQS9"/>
<name>A0AA49GQS9_9BACT</name>
<feature type="domain" description="Xylose isomerase-like TIM barrel" evidence="2">
    <location>
        <begin position="54"/>
        <end position="289"/>
    </location>
</feature>
<evidence type="ECO:0000313" key="3">
    <source>
        <dbReference type="EMBL" id="WKN37818.1"/>
    </source>
</evidence>
<reference evidence="3" key="2">
    <citation type="journal article" date="2024" name="Antonie Van Leeuwenhoek">
        <title>Roseihalotalea indica gen. nov., sp. nov., a halophilic Bacteroidetes from mesopelagic Southwest Indian Ocean with higher carbohydrate metabolic potential.</title>
        <authorList>
            <person name="Chen B."/>
            <person name="Zhang M."/>
            <person name="Lin D."/>
            <person name="Ye J."/>
            <person name="Tang K."/>
        </authorList>
    </citation>
    <scope>NUCLEOTIDE SEQUENCE</scope>
    <source>
        <strain evidence="3">TK19036</strain>
    </source>
</reference>